<protein>
    <submittedName>
        <fullName evidence="3">Uncharacterized protein</fullName>
    </submittedName>
</protein>
<evidence type="ECO:0000313" key="3">
    <source>
        <dbReference type="EMBL" id="RKO86197.1"/>
    </source>
</evidence>
<dbReference type="Proteomes" id="UP000269721">
    <property type="component" value="Unassembled WGS sequence"/>
</dbReference>
<evidence type="ECO:0000256" key="1">
    <source>
        <dbReference type="SAM" id="MobiDB-lite"/>
    </source>
</evidence>
<name>A0A4V1IQD7_9FUNG</name>
<evidence type="ECO:0000256" key="2">
    <source>
        <dbReference type="SAM" id="SignalP"/>
    </source>
</evidence>
<organism evidence="3 4">
    <name type="scientific">Blyttiomyces helicus</name>
    <dbReference type="NCBI Taxonomy" id="388810"/>
    <lineage>
        <taxon>Eukaryota</taxon>
        <taxon>Fungi</taxon>
        <taxon>Fungi incertae sedis</taxon>
        <taxon>Chytridiomycota</taxon>
        <taxon>Chytridiomycota incertae sedis</taxon>
        <taxon>Chytridiomycetes</taxon>
        <taxon>Chytridiomycetes incertae sedis</taxon>
        <taxon>Blyttiomyces</taxon>
    </lineage>
</organism>
<proteinExistence type="predicted"/>
<accession>A0A4V1IQD7</accession>
<dbReference type="EMBL" id="KZ998397">
    <property type="protein sequence ID" value="RKO86197.1"/>
    <property type="molecule type" value="Genomic_DNA"/>
</dbReference>
<feature type="signal peptide" evidence="2">
    <location>
        <begin position="1"/>
        <end position="23"/>
    </location>
</feature>
<feature type="chain" id="PRO_5021015174" evidence="2">
    <location>
        <begin position="24"/>
        <end position="133"/>
    </location>
</feature>
<sequence>MSAARKQTFFLVCLALLSAGADAAPSSQYHDWRPYETDIGTYGNPYRNSRAPSGFETAEHYRARPAPEYFPPTERYRPNEHYSPPGYFAPGEPLGPDYPPGERYSHSEVNFLPPSLCLFPSMAPFRLAFGPCC</sequence>
<feature type="region of interest" description="Disordered" evidence="1">
    <location>
        <begin position="68"/>
        <end position="100"/>
    </location>
</feature>
<dbReference type="AlphaFoldDB" id="A0A4V1IQD7"/>
<keyword evidence="4" id="KW-1185">Reference proteome</keyword>
<gene>
    <name evidence="3" type="ORF">BDK51DRAFT_31872</name>
</gene>
<evidence type="ECO:0000313" key="4">
    <source>
        <dbReference type="Proteomes" id="UP000269721"/>
    </source>
</evidence>
<reference evidence="4" key="1">
    <citation type="journal article" date="2018" name="Nat. Microbiol.">
        <title>Leveraging single-cell genomics to expand the fungal tree of life.</title>
        <authorList>
            <person name="Ahrendt S.R."/>
            <person name="Quandt C.A."/>
            <person name="Ciobanu D."/>
            <person name="Clum A."/>
            <person name="Salamov A."/>
            <person name="Andreopoulos B."/>
            <person name="Cheng J.F."/>
            <person name="Woyke T."/>
            <person name="Pelin A."/>
            <person name="Henrissat B."/>
            <person name="Reynolds N.K."/>
            <person name="Benny G.L."/>
            <person name="Smith M.E."/>
            <person name="James T.Y."/>
            <person name="Grigoriev I.V."/>
        </authorList>
    </citation>
    <scope>NUCLEOTIDE SEQUENCE [LARGE SCALE GENOMIC DNA]</scope>
</reference>
<keyword evidence="2" id="KW-0732">Signal</keyword>